<protein>
    <submittedName>
        <fullName evidence="2">Uncharacterized protein</fullName>
    </submittedName>
</protein>
<evidence type="ECO:0000256" key="1">
    <source>
        <dbReference type="SAM" id="Phobius"/>
    </source>
</evidence>
<dbReference type="InterPro" id="IPR029044">
    <property type="entry name" value="Nucleotide-diphossugar_trans"/>
</dbReference>
<evidence type="ECO:0000313" key="2">
    <source>
        <dbReference type="EMBL" id="DBA03845.1"/>
    </source>
</evidence>
<dbReference type="AlphaFoldDB" id="A0AAV2ZI46"/>
<dbReference type="EMBL" id="DAKRPA010000015">
    <property type="protein sequence ID" value="DBA03845.1"/>
    <property type="molecule type" value="Genomic_DNA"/>
</dbReference>
<organism evidence="2 3">
    <name type="scientific">Lagenidium giganteum</name>
    <dbReference type="NCBI Taxonomy" id="4803"/>
    <lineage>
        <taxon>Eukaryota</taxon>
        <taxon>Sar</taxon>
        <taxon>Stramenopiles</taxon>
        <taxon>Oomycota</taxon>
        <taxon>Peronosporomycetes</taxon>
        <taxon>Pythiales</taxon>
        <taxon>Pythiaceae</taxon>
    </lineage>
</organism>
<reference evidence="2" key="2">
    <citation type="journal article" date="2023" name="Microbiol Resour">
        <title>Decontamination and Annotation of the Draft Genome Sequence of the Oomycete Lagenidium giganteum ARSEF 373.</title>
        <authorList>
            <person name="Morgan W.R."/>
            <person name="Tartar A."/>
        </authorList>
    </citation>
    <scope>NUCLEOTIDE SEQUENCE</scope>
    <source>
        <strain evidence="2">ARSEF 373</strain>
    </source>
</reference>
<proteinExistence type="predicted"/>
<gene>
    <name evidence="2" type="ORF">N0F65_005735</name>
</gene>
<keyword evidence="1" id="KW-1133">Transmembrane helix</keyword>
<evidence type="ECO:0000313" key="3">
    <source>
        <dbReference type="Proteomes" id="UP001146120"/>
    </source>
</evidence>
<keyword evidence="3" id="KW-1185">Reference proteome</keyword>
<feature type="transmembrane region" description="Helical" evidence="1">
    <location>
        <begin position="35"/>
        <end position="55"/>
    </location>
</feature>
<name>A0AAV2ZI46_9STRA</name>
<keyword evidence="1" id="KW-0812">Transmembrane</keyword>
<sequence>MLLDNRHGWRLYCQQSIASRELQAQHPWLRRVTRLHVAVLLVLSVLGWVYLQLLVRYGSISPLATAAFTTTFPGRSATDFPPTTTPAWRPPFRVVVSLTTTPNRLDKVLNSVTSLVQQSLQPDQIYVHVPRGPMKRHPERSYDDAAIPTELEAMAPLVKVNRCVDDGPATKLLGSLRLEDDPETLIITLDDDFEYPPRLVEALAWEALERPNDAVGVCGWGMIPVWHSVGVVPAYVPYFMRPTGRYVDILQACCGNAYRRRFFHDVEGLASIPSVCVTVDDVWIAGYLRTVEGRRSAIISKRLDPNDPPWKVEEAKSDARKMTLSSYNHEHQIHYKCVQAIESRFQKRWTRNFEESAD</sequence>
<reference evidence="2" key="1">
    <citation type="submission" date="2022-11" db="EMBL/GenBank/DDBJ databases">
        <authorList>
            <person name="Morgan W.R."/>
            <person name="Tartar A."/>
        </authorList>
    </citation>
    <scope>NUCLEOTIDE SEQUENCE</scope>
    <source>
        <strain evidence="2">ARSEF 373</strain>
    </source>
</reference>
<dbReference type="SUPFAM" id="SSF53448">
    <property type="entry name" value="Nucleotide-diphospho-sugar transferases"/>
    <property type="match status" value="1"/>
</dbReference>
<comment type="caution">
    <text evidence="2">The sequence shown here is derived from an EMBL/GenBank/DDBJ whole genome shotgun (WGS) entry which is preliminary data.</text>
</comment>
<accession>A0AAV2ZI46</accession>
<dbReference type="Proteomes" id="UP001146120">
    <property type="component" value="Unassembled WGS sequence"/>
</dbReference>
<keyword evidence="1" id="KW-0472">Membrane</keyword>